<dbReference type="InterPro" id="IPR011701">
    <property type="entry name" value="MFS"/>
</dbReference>
<keyword evidence="6 8" id="KW-1133">Transmembrane helix</keyword>
<gene>
    <name evidence="10" type="ORF">PAHA3_2272</name>
</gene>
<dbReference type="CDD" id="cd17324">
    <property type="entry name" value="MFS_NepI_like"/>
    <property type="match status" value="1"/>
</dbReference>
<feature type="transmembrane region" description="Helical" evidence="8">
    <location>
        <begin position="302"/>
        <end position="323"/>
    </location>
</feature>
<dbReference type="InterPro" id="IPR036259">
    <property type="entry name" value="MFS_trans_sf"/>
</dbReference>
<evidence type="ECO:0000256" key="5">
    <source>
        <dbReference type="ARBA" id="ARBA00022692"/>
    </source>
</evidence>
<reference evidence="10 11" key="1">
    <citation type="journal article" date="2016" name="Genome Announc.">
        <title>Draft Genome Sequence of Paenibacillus amylolyticus Heshi-A3, Isolated from Fermented Rice Bran in a Japanese Fermented Seafood Dish.</title>
        <authorList>
            <person name="Akuzawa S."/>
            <person name="Nagaoka J."/>
            <person name="Kanekatsu M."/>
            <person name="Kubota E."/>
            <person name="Ohtake R."/>
            <person name="Suzuki T."/>
            <person name="Kanesaki Y."/>
        </authorList>
    </citation>
    <scope>NUCLEOTIDE SEQUENCE [LARGE SCALE GENOMIC DNA]</scope>
    <source>
        <strain evidence="10 11">Heshi-A3</strain>
    </source>
</reference>
<evidence type="ECO:0000313" key="11">
    <source>
        <dbReference type="Proteomes" id="UP000069697"/>
    </source>
</evidence>
<comment type="caution">
    <text evidence="10">The sequence shown here is derived from an EMBL/GenBank/DDBJ whole genome shotgun (WGS) entry which is preliminary data.</text>
</comment>
<dbReference type="PROSITE" id="PS50850">
    <property type="entry name" value="MFS"/>
    <property type="match status" value="1"/>
</dbReference>
<feature type="transmembrane region" description="Helical" evidence="8">
    <location>
        <begin position="71"/>
        <end position="91"/>
    </location>
</feature>
<dbReference type="EMBL" id="BCNV01000001">
    <property type="protein sequence ID" value="GAS82198.1"/>
    <property type="molecule type" value="Genomic_DNA"/>
</dbReference>
<evidence type="ECO:0000256" key="2">
    <source>
        <dbReference type="ARBA" id="ARBA00008335"/>
    </source>
</evidence>
<feature type="transmembrane region" description="Helical" evidence="8">
    <location>
        <begin position="237"/>
        <end position="259"/>
    </location>
</feature>
<protein>
    <submittedName>
        <fullName evidence="10">Major facilitator family transporter</fullName>
    </submittedName>
</protein>
<dbReference type="Proteomes" id="UP000069697">
    <property type="component" value="Unassembled WGS sequence"/>
</dbReference>
<dbReference type="Gene3D" id="1.20.1250.20">
    <property type="entry name" value="MFS general substrate transporter like domains"/>
    <property type="match status" value="1"/>
</dbReference>
<dbReference type="PANTHER" id="PTHR43271">
    <property type="entry name" value="BLL2771 PROTEIN"/>
    <property type="match status" value="1"/>
</dbReference>
<dbReference type="RefSeq" id="WP_235599422.1">
    <property type="nucleotide sequence ID" value="NZ_BCNV01000001.1"/>
</dbReference>
<evidence type="ECO:0000256" key="3">
    <source>
        <dbReference type="ARBA" id="ARBA00022448"/>
    </source>
</evidence>
<evidence type="ECO:0000256" key="1">
    <source>
        <dbReference type="ARBA" id="ARBA00004651"/>
    </source>
</evidence>
<dbReference type="Pfam" id="PF07690">
    <property type="entry name" value="MFS_1"/>
    <property type="match status" value="2"/>
</dbReference>
<comment type="similarity">
    <text evidence="2">Belongs to the major facilitator superfamily.</text>
</comment>
<sequence>MTGDQATVHPRSFLTEKVGTSMIQQGTKTFRNISLALFAGGFVTFALLYSLQPLMPEISDTFSITPAHASLTLSVTTIAMALTMLFIGSLSDSVGRRFIMTAALVISSVIALLSAFSPGYTELLLLRILQGVALAGLPAIAMTYLSEEIEPASLGYAMGLYISGNSIGGMAGRFISGVVTDWFSWRAAVGFIGILGLCAALIFWLVIPPSRNFVKAAPGFKNPIPLLWSQCRNPRLLCLYGLGFLLMGGFVTLFNYIGFELTGKPYHLSQSIVGSLFVVYLMGTVSSTWMGRLADRYGRSHVLGIALGIILAGAVCTVHPALWVKIIGLALFAFGFFGGHSIASSWVGLVANQHKSQANALYLFFYYLGSSVSGTGGGLLYSHLGWIGIVGMIGVYVLIGFALCNLLVHRLKG</sequence>
<reference evidence="11" key="2">
    <citation type="submission" date="2016-01" db="EMBL/GenBank/DDBJ databases">
        <title>Draft Genome Sequence of Paenibacillus amylolyticus Heshi-A3 that Was Isolated from Fermented Rice Bran with Aging Salted Mackerel, Which Was Named Heshiko as Traditional Fermented Seafood in Japan.</title>
        <authorList>
            <person name="Akuzawa S."/>
            <person name="Nakagawa J."/>
            <person name="Kanekatsu T."/>
            <person name="Kubota E."/>
            <person name="Ohtake R."/>
            <person name="Suzuki T."/>
            <person name="Kanesaki Y."/>
        </authorList>
    </citation>
    <scope>NUCLEOTIDE SEQUENCE [LARGE SCALE GENOMIC DNA]</scope>
    <source>
        <strain evidence="11">Heshi-A3</strain>
    </source>
</reference>
<dbReference type="GO" id="GO:0005886">
    <property type="term" value="C:plasma membrane"/>
    <property type="evidence" value="ECO:0007669"/>
    <property type="project" value="UniProtKB-SubCell"/>
</dbReference>
<feature type="transmembrane region" description="Helical" evidence="8">
    <location>
        <begin position="361"/>
        <end position="380"/>
    </location>
</feature>
<dbReference type="InterPro" id="IPR020846">
    <property type="entry name" value="MFS_dom"/>
</dbReference>
<feature type="transmembrane region" description="Helical" evidence="8">
    <location>
        <begin position="329"/>
        <end position="349"/>
    </location>
</feature>
<dbReference type="SUPFAM" id="SSF103473">
    <property type="entry name" value="MFS general substrate transporter"/>
    <property type="match status" value="1"/>
</dbReference>
<evidence type="ECO:0000256" key="6">
    <source>
        <dbReference type="ARBA" id="ARBA00022989"/>
    </source>
</evidence>
<evidence type="ECO:0000256" key="8">
    <source>
        <dbReference type="SAM" id="Phobius"/>
    </source>
</evidence>
<organism evidence="10 11">
    <name type="scientific">Paenibacillus amylolyticus</name>
    <dbReference type="NCBI Taxonomy" id="1451"/>
    <lineage>
        <taxon>Bacteria</taxon>
        <taxon>Bacillati</taxon>
        <taxon>Bacillota</taxon>
        <taxon>Bacilli</taxon>
        <taxon>Bacillales</taxon>
        <taxon>Paenibacillaceae</taxon>
        <taxon>Paenibacillus</taxon>
    </lineage>
</organism>
<evidence type="ECO:0000259" key="9">
    <source>
        <dbReference type="PROSITE" id="PS50850"/>
    </source>
</evidence>
<feature type="transmembrane region" description="Helical" evidence="8">
    <location>
        <begin position="386"/>
        <end position="408"/>
    </location>
</feature>
<feature type="domain" description="Major facilitator superfamily (MFS) profile" evidence="9">
    <location>
        <begin position="33"/>
        <end position="412"/>
    </location>
</feature>
<feature type="transmembrane region" description="Helical" evidence="8">
    <location>
        <begin position="271"/>
        <end position="290"/>
    </location>
</feature>
<feature type="transmembrane region" description="Helical" evidence="8">
    <location>
        <begin position="123"/>
        <end position="142"/>
    </location>
</feature>
<keyword evidence="4" id="KW-1003">Cell membrane</keyword>
<name>A0A100VLY2_PAEAM</name>
<feature type="transmembrane region" description="Helical" evidence="8">
    <location>
        <begin position="154"/>
        <end position="175"/>
    </location>
</feature>
<evidence type="ECO:0000313" key="10">
    <source>
        <dbReference type="EMBL" id="GAS82198.1"/>
    </source>
</evidence>
<keyword evidence="3" id="KW-0813">Transport</keyword>
<keyword evidence="7 8" id="KW-0472">Membrane</keyword>
<evidence type="ECO:0000256" key="7">
    <source>
        <dbReference type="ARBA" id="ARBA00023136"/>
    </source>
</evidence>
<feature type="transmembrane region" description="Helical" evidence="8">
    <location>
        <begin position="187"/>
        <end position="207"/>
    </location>
</feature>
<feature type="transmembrane region" description="Helical" evidence="8">
    <location>
        <begin position="32"/>
        <end position="51"/>
    </location>
</feature>
<comment type="subcellular location">
    <subcellularLocation>
        <location evidence="1">Cell membrane</location>
        <topology evidence="1">Multi-pass membrane protein</topology>
    </subcellularLocation>
</comment>
<keyword evidence="5 8" id="KW-0812">Transmembrane</keyword>
<dbReference type="GO" id="GO:0022857">
    <property type="term" value="F:transmembrane transporter activity"/>
    <property type="evidence" value="ECO:0007669"/>
    <property type="project" value="InterPro"/>
</dbReference>
<dbReference type="AlphaFoldDB" id="A0A100VLY2"/>
<evidence type="ECO:0000256" key="4">
    <source>
        <dbReference type="ARBA" id="ARBA00022475"/>
    </source>
</evidence>
<proteinExistence type="inferred from homology"/>
<accession>A0A100VLY2</accession>
<feature type="transmembrane region" description="Helical" evidence="8">
    <location>
        <begin position="98"/>
        <end position="117"/>
    </location>
</feature>
<dbReference type="PANTHER" id="PTHR43271:SF1">
    <property type="entry name" value="INNER MEMBRANE TRANSPORT PROTEIN YNFM"/>
    <property type="match status" value="1"/>
</dbReference>